<keyword evidence="5" id="KW-0238">DNA-binding</keyword>
<comment type="subcellular location">
    <subcellularLocation>
        <location evidence="1">Nucleus</location>
    </subcellularLocation>
</comment>
<keyword evidence="6" id="KW-0804">Transcription</keyword>
<dbReference type="SUPFAM" id="SSF46689">
    <property type="entry name" value="Homeodomain-like"/>
    <property type="match status" value="1"/>
</dbReference>
<dbReference type="InterPro" id="IPR017930">
    <property type="entry name" value="Myb_dom"/>
</dbReference>
<dbReference type="PROSITE" id="PS50090">
    <property type="entry name" value="MYB_LIKE"/>
    <property type="match status" value="2"/>
</dbReference>
<feature type="domain" description="Myb-like" evidence="9">
    <location>
        <begin position="142"/>
        <end position="192"/>
    </location>
</feature>
<keyword evidence="7" id="KW-0539">Nucleus</keyword>
<evidence type="ECO:0000256" key="5">
    <source>
        <dbReference type="ARBA" id="ARBA00023125"/>
    </source>
</evidence>
<evidence type="ECO:0000256" key="1">
    <source>
        <dbReference type="ARBA" id="ARBA00004123"/>
    </source>
</evidence>
<comment type="caution">
    <text evidence="11">The sequence shown here is derived from an EMBL/GenBank/DDBJ whole genome shotgun (WGS) entry which is preliminary data.</text>
</comment>
<dbReference type="InterPro" id="IPR009057">
    <property type="entry name" value="Homeodomain-like_sf"/>
</dbReference>
<evidence type="ECO:0000259" key="10">
    <source>
        <dbReference type="PROSITE" id="PS51294"/>
    </source>
</evidence>
<feature type="domain" description="HTH myb-type" evidence="10">
    <location>
        <begin position="92"/>
        <end position="141"/>
    </location>
</feature>
<keyword evidence="12" id="KW-1185">Reference proteome</keyword>
<dbReference type="PANTHER" id="PTHR10641">
    <property type="entry name" value="MYB FAMILY TRANSCRIPTION FACTOR"/>
    <property type="match status" value="1"/>
</dbReference>
<keyword evidence="3" id="KW-0677">Repeat</keyword>
<evidence type="ECO:0000256" key="8">
    <source>
        <dbReference type="ARBA" id="ARBA00057804"/>
    </source>
</evidence>
<evidence type="ECO:0000313" key="11">
    <source>
        <dbReference type="EMBL" id="KAL2551224.1"/>
    </source>
</evidence>
<accession>A0ABD1WNH7</accession>
<dbReference type="Proteomes" id="UP001604277">
    <property type="component" value="Unassembled WGS sequence"/>
</dbReference>
<evidence type="ECO:0000259" key="9">
    <source>
        <dbReference type="PROSITE" id="PS50090"/>
    </source>
</evidence>
<sequence>MSTDRLVKTMIFGMIRNSLYTIHVLYQSLELSDHPLQVRVLLAIPALFINMIGAESRSFFVLQRMSSVCRSEDGARDCSKMGRSPCCDQVGLKKGPWTAEEDQKLLAYIEEHGHGSWRSLPAKAGLQRCGKSCRLRWTNYLRPDIKRGKFSLQEEQTIIQLHALLGNRWSAIAAHLPKRTDNEIKNYWNTHIKKRLTKMGIDPVTHKLKTHAVLCTSQSKDTANLSHMAQWESARLEAEARFIRESKHVSNPYHSQLQLLLNHKATYPPPLALPPPTRRPCFDILTVWQGEWTKPAKNRTTILNGFSSTLNFSSQNKFSTLIPTSTTVGFNDNSSMMPINYVENSDHMINGRIMDPIDDSLSVPGFVESFTDLLPNMDGVTDNVVGSYDGSFQERELLDSIYDIANMGWPVPNK</sequence>
<proteinExistence type="predicted"/>
<evidence type="ECO:0000256" key="7">
    <source>
        <dbReference type="ARBA" id="ARBA00023242"/>
    </source>
</evidence>
<protein>
    <submittedName>
        <fullName evidence="11">Transcription factor MYB</fullName>
    </submittedName>
</protein>
<evidence type="ECO:0000256" key="2">
    <source>
        <dbReference type="ARBA" id="ARBA00022473"/>
    </source>
</evidence>
<organism evidence="11 12">
    <name type="scientific">Forsythia ovata</name>
    <dbReference type="NCBI Taxonomy" id="205694"/>
    <lineage>
        <taxon>Eukaryota</taxon>
        <taxon>Viridiplantae</taxon>
        <taxon>Streptophyta</taxon>
        <taxon>Embryophyta</taxon>
        <taxon>Tracheophyta</taxon>
        <taxon>Spermatophyta</taxon>
        <taxon>Magnoliopsida</taxon>
        <taxon>eudicotyledons</taxon>
        <taxon>Gunneridae</taxon>
        <taxon>Pentapetalae</taxon>
        <taxon>asterids</taxon>
        <taxon>lamiids</taxon>
        <taxon>Lamiales</taxon>
        <taxon>Oleaceae</taxon>
        <taxon>Forsythieae</taxon>
        <taxon>Forsythia</taxon>
    </lineage>
</organism>
<feature type="domain" description="Myb-like" evidence="9">
    <location>
        <begin position="89"/>
        <end position="141"/>
    </location>
</feature>
<dbReference type="EMBL" id="JBFOLJ010000002">
    <property type="protein sequence ID" value="KAL2551224.1"/>
    <property type="molecule type" value="Genomic_DNA"/>
</dbReference>
<dbReference type="InterPro" id="IPR001005">
    <property type="entry name" value="SANT/Myb"/>
</dbReference>
<dbReference type="SMART" id="SM00717">
    <property type="entry name" value="SANT"/>
    <property type="match status" value="2"/>
</dbReference>
<dbReference type="PROSITE" id="PS51294">
    <property type="entry name" value="HTH_MYB"/>
    <property type="match status" value="2"/>
</dbReference>
<gene>
    <name evidence="11" type="ORF">Fot_04843</name>
</gene>
<evidence type="ECO:0000256" key="6">
    <source>
        <dbReference type="ARBA" id="ARBA00023163"/>
    </source>
</evidence>
<evidence type="ECO:0000313" key="12">
    <source>
        <dbReference type="Proteomes" id="UP001604277"/>
    </source>
</evidence>
<keyword evidence="2" id="KW-0217">Developmental protein</keyword>
<dbReference type="PANTHER" id="PTHR10641:SF586">
    <property type="entry name" value="TRANSCRIPTION FACTOR MYB16"/>
    <property type="match status" value="1"/>
</dbReference>
<dbReference type="GO" id="GO:1901957">
    <property type="term" value="P:regulation of cutin biosynthetic process"/>
    <property type="evidence" value="ECO:0007669"/>
    <property type="project" value="UniProtKB-ARBA"/>
</dbReference>
<dbReference type="GO" id="GO:0000902">
    <property type="term" value="P:cell morphogenesis"/>
    <property type="evidence" value="ECO:0007669"/>
    <property type="project" value="UniProtKB-ARBA"/>
</dbReference>
<dbReference type="FunFam" id="1.10.10.60:FF:000001">
    <property type="entry name" value="MYB-related transcription factor"/>
    <property type="match status" value="1"/>
</dbReference>
<dbReference type="GO" id="GO:0003677">
    <property type="term" value="F:DNA binding"/>
    <property type="evidence" value="ECO:0007669"/>
    <property type="project" value="UniProtKB-KW"/>
</dbReference>
<dbReference type="InterPro" id="IPR015495">
    <property type="entry name" value="Myb_TF_plants"/>
</dbReference>
<dbReference type="AlphaFoldDB" id="A0ABD1WNH7"/>
<comment type="function">
    <text evidence="8">Transcription factor.</text>
</comment>
<name>A0ABD1WNH7_9LAMI</name>
<dbReference type="GO" id="GO:0005634">
    <property type="term" value="C:nucleus"/>
    <property type="evidence" value="ECO:0007669"/>
    <property type="project" value="UniProtKB-SubCell"/>
</dbReference>
<feature type="domain" description="HTH myb-type" evidence="10">
    <location>
        <begin position="142"/>
        <end position="196"/>
    </location>
</feature>
<dbReference type="CDD" id="cd00167">
    <property type="entry name" value="SANT"/>
    <property type="match status" value="2"/>
</dbReference>
<evidence type="ECO:0000256" key="3">
    <source>
        <dbReference type="ARBA" id="ARBA00022737"/>
    </source>
</evidence>
<reference evidence="12" key="1">
    <citation type="submission" date="2024-07" db="EMBL/GenBank/DDBJ databases">
        <title>Two chromosome-level genome assemblies of Korean endemic species Abeliophyllum distichum and Forsythia ovata (Oleaceae).</title>
        <authorList>
            <person name="Jang H."/>
        </authorList>
    </citation>
    <scope>NUCLEOTIDE SEQUENCE [LARGE SCALE GENOMIC DNA]</scope>
</reference>
<evidence type="ECO:0000256" key="4">
    <source>
        <dbReference type="ARBA" id="ARBA00023015"/>
    </source>
</evidence>
<dbReference type="FunFam" id="1.10.10.60:FF:000099">
    <property type="entry name" value="MYB transcription factor"/>
    <property type="match status" value="1"/>
</dbReference>
<dbReference type="Gene3D" id="1.10.10.60">
    <property type="entry name" value="Homeodomain-like"/>
    <property type="match status" value="2"/>
</dbReference>
<dbReference type="Pfam" id="PF00249">
    <property type="entry name" value="Myb_DNA-binding"/>
    <property type="match status" value="2"/>
</dbReference>
<keyword evidence="4" id="KW-0805">Transcription regulation</keyword>